<dbReference type="Gene3D" id="3.90.79.10">
    <property type="entry name" value="Nucleoside Triphosphate Pyrophosphohydrolase"/>
    <property type="match status" value="1"/>
</dbReference>
<sequence>METEAPPAASALPTAPAHVRVGVQAVLLRDGQVLLGLRRNTFGAGSWGLPGGHLEAGETLTEAAHRELAEEAGLIAHDSRVCCVTDPDPAANHHMQVGVKVLSYSGFVKVREPERCAQWRFWPLDGLPEPLFVGSVEVLRSVMEETFHRRSEGTPACSSGRRPERA</sequence>
<dbReference type="Pfam" id="PF00293">
    <property type="entry name" value="NUDIX"/>
    <property type="match status" value="1"/>
</dbReference>
<evidence type="ECO:0000256" key="2">
    <source>
        <dbReference type="ARBA" id="ARBA00022801"/>
    </source>
</evidence>
<comment type="caution">
    <text evidence="5">The sequence shown here is derived from an EMBL/GenBank/DDBJ whole genome shotgun (WGS) entry which is preliminary data.</text>
</comment>
<gene>
    <name evidence="5" type="ORF">ACEZDJ_05065</name>
</gene>
<comment type="similarity">
    <text evidence="1 3">Belongs to the Nudix hydrolase family.</text>
</comment>
<protein>
    <submittedName>
        <fullName evidence="5">NUDIX hydrolase</fullName>
    </submittedName>
</protein>
<dbReference type="CDD" id="cd04678">
    <property type="entry name" value="NUDIX_MTH2_Nudt15"/>
    <property type="match status" value="1"/>
</dbReference>
<dbReference type="SUPFAM" id="SSF55811">
    <property type="entry name" value="Nudix"/>
    <property type="match status" value="1"/>
</dbReference>
<dbReference type="PANTHER" id="PTHR16099:SF5">
    <property type="entry name" value="NUCLEOTIDE TRIPHOSPHATE DIPHOSPHATASE NUDT15"/>
    <property type="match status" value="1"/>
</dbReference>
<dbReference type="PANTHER" id="PTHR16099">
    <property type="entry name" value="8-OXO-DGTP DIPHOSPHATES NUDT15"/>
    <property type="match status" value="1"/>
</dbReference>
<dbReference type="PROSITE" id="PS00893">
    <property type="entry name" value="NUDIX_BOX"/>
    <property type="match status" value="1"/>
</dbReference>
<evidence type="ECO:0000259" key="4">
    <source>
        <dbReference type="PROSITE" id="PS51462"/>
    </source>
</evidence>
<keyword evidence="6" id="KW-1185">Reference proteome</keyword>
<dbReference type="Proteomes" id="UP001592528">
    <property type="component" value="Unassembled WGS sequence"/>
</dbReference>
<evidence type="ECO:0000256" key="3">
    <source>
        <dbReference type="RuleBase" id="RU003476"/>
    </source>
</evidence>
<dbReference type="PRINTS" id="PR00502">
    <property type="entry name" value="NUDIXFAMILY"/>
</dbReference>
<evidence type="ECO:0000313" key="6">
    <source>
        <dbReference type="Proteomes" id="UP001592528"/>
    </source>
</evidence>
<reference evidence="5 6" key="1">
    <citation type="submission" date="2024-09" db="EMBL/GenBank/DDBJ databases">
        <authorList>
            <person name="Lee S.D."/>
        </authorList>
    </citation>
    <scope>NUCLEOTIDE SEQUENCE [LARGE SCALE GENOMIC DNA]</scope>
    <source>
        <strain evidence="5 6">N1-5</strain>
    </source>
</reference>
<dbReference type="PROSITE" id="PS51462">
    <property type="entry name" value="NUDIX"/>
    <property type="match status" value="1"/>
</dbReference>
<keyword evidence="2 3" id="KW-0378">Hydrolase</keyword>
<dbReference type="EMBL" id="JBHEZZ010000002">
    <property type="protein sequence ID" value="MFC1400654.1"/>
    <property type="molecule type" value="Genomic_DNA"/>
</dbReference>
<accession>A0ABV6UGT3</accession>
<feature type="domain" description="Nudix hydrolase" evidence="4">
    <location>
        <begin position="18"/>
        <end position="144"/>
    </location>
</feature>
<dbReference type="RefSeq" id="WP_198037430.1">
    <property type="nucleotide sequence ID" value="NZ_JBHEZZ010000002.1"/>
</dbReference>
<dbReference type="InterPro" id="IPR020084">
    <property type="entry name" value="NUDIX_hydrolase_CS"/>
</dbReference>
<evidence type="ECO:0000256" key="1">
    <source>
        <dbReference type="ARBA" id="ARBA00005582"/>
    </source>
</evidence>
<dbReference type="GO" id="GO:0016787">
    <property type="term" value="F:hydrolase activity"/>
    <property type="evidence" value="ECO:0007669"/>
    <property type="project" value="UniProtKB-KW"/>
</dbReference>
<name>A0ABV6UGT3_9ACTN</name>
<evidence type="ECO:0000313" key="5">
    <source>
        <dbReference type="EMBL" id="MFC1400654.1"/>
    </source>
</evidence>
<dbReference type="InterPro" id="IPR020476">
    <property type="entry name" value="Nudix_hydrolase"/>
</dbReference>
<dbReference type="InterPro" id="IPR015797">
    <property type="entry name" value="NUDIX_hydrolase-like_dom_sf"/>
</dbReference>
<organism evidence="5 6">
    <name type="scientific">Streptacidiphilus cavernicola</name>
    <dbReference type="NCBI Taxonomy" id="3342716"/>
    <lineage>
        <taxon>Bacteria</taxon>
        <taxon>Bacillati</taxon>
        <taxon>Actinomycetota</taxon>
        <taxon>Actinomycetes</taxon>
        <taxon>Kitasatosporales</taxon>
        <taxon>Streptomycetaceae</taxon>
        <taxon>Streptacidiphilus</taxon>
    </lineage>
</organism>
<dbReference type="InterPro" id="IPR000086">
    <property type="entry name" value="NUDIX_hydrolase_dom"/>
</dbReference>
<proteinExistence type="inferred from homology"/>